<accession>A0A4V2UN03</accession>
<comment type="caution">
    <text evidence="1">The sequence shown here is derived from an EMBL/GenBank/DDBJ whole genome shotgun (WGS) entry which is preliminary data.</text>
</comment>
<reference evidence="1 2" key="1">
    <citation type="submission" date="2019-03" db="EMBL/GenBank/DDBJ databases">
        <title>Genomic Encyclopedia of Type Strains, Phase IV (KMG-IV): sequencing the most valuable type-strain genomes for metagenomic binning, comparative biology and taxonomic classification.</title>
        <authorList>
            <person name="Goeker M."/>
        </authorList>
    </citation>
    <scope>NUCLEOTIDE SEQUENCE [LARGE SCALE GENOMIC DNA]</scope>
    <source>
        <strain evidence="1 2">DSM 104836</strain>
    </source>
</reference>
<proteinExistence type="predicted"/>
<gene>
    <name evidence="1" type="ORF">EDD52_1158</name>
</gene>
<dbReference type="EMBL" id="SLZU01000015">
    <property type="protein sequence ID" value="TCS60191.1"/>
    <property type="molecule type" value="Genomic_DNA"/>
</dbReference>
<evidence type="ECO:0000313" key="1">
    <source>
        <dbReference type="EMBL" id="TCS60191.1"/>
    </source>
</evidence>
<dbReference type="AlphaFoldDB" id="A0A4V2UN03"/>
<name>A0A4V2UN03_9RHOB</name>
<keyword evidence="2" id="KW-1185">Reference proteome</keyword>
<protein>
    <submittedName>
        <fullName evidence="1">Uncharacterized protein</fullName>
    </submittedName>
</protein>
<organism evidence="1 2">
    <name type="scientific">Primorskyibacter sedentarius</name>
    <dbReference type="NCBI Taxonomy" id="745311"/>
    <lineage>
        <taxon>Bacteria</taxon>
        <taxon>Pseudomonadati</taxon>
        <taxon>Pseudomonadota</taxon>
        <taxon>Alphaproteobacteria</taxon>
        <taxon>Rhodobacterales</taxon>
        <taxon>Roseobacteraceae</taxon>
        <taxon>Primorskyibacter</taxon>
    </lineage>
</organism>
<dbReference type="RefSeq" id="WP_132247238.1">
    <property type="nucleotide sequence ID" value="NZ_SLZU01000015.1"/>
</dbReference>
<dbReference type="Proteomes" id="UP000295696">
    <property type="component" value="Unassembled WGS sequence"/>
</dbReference>
<sequence>MAYDTRPREEILAAPHFDTLRAAPGMTQVGRRELRTLDRFFTFAAERGIAVPAVADFLAFVAGDRSTRRLDDLRTALDRLLPDGTPVRETVRAAIREKRPRSRSCDWRSREELRDDPLLAPYRDMPAFNYVPLEDLRVLARFLTFTQARGINVPTEADFLAFTADTRSSRRLRSLKSALDRLLPGNPAVHVVLAEAIEAKSPPRSGQGPGTPRAVATRRVDAAELPEAWRALLARMRLGALPMHTAVPAASVIDSMEETLREYVKVQRDAGADVAISIEGVRRFEASRAAHAAARKDPKYRDHGNRPATRHTAVMRLRQFGAALGLDPLLLVALREHEALLRRDIGTVVPLKFAKLDKLPGLKATWATATRLLAESVEAPRRQTRLRLLNEAVIVALWTLLPLRLRDGQLLWGRDVLFDGTRYRVDIVTAKEDEPLRGALHGVLTPFLDALVLRGLDPIWLEEMRDRAMAEGPPLFRSVDGRQLAACYPSTVWRTHFRTGAHISRSQVHTEMGQLGPEGVEAALALAAQRDPRTASHYQGKAVAAARRRKGQDMVDTLLEECLG</sequence>
<dbReference type="OrthoDB" id="7851201at2"/>
<evidence type="ECO:0000313" key="2">
    <source>
        <dbReference type="Proteomes" id="UP000295696"/>
    </source>
</evidence>